<dbReference type="Proteomes" id="UP000199064">
    <property type="component" value="Unassembled WGS sequence"/>
</dbReference>
<proteinExistence type="predicted"/>
<keyword evidence="2" id="KW-1185">Reference proteome</keyword>
<name>A0A1H4J6E6_9HYPH</name>
<accession>A0A1H4J6E6</accession>
<evidence type="ECO:0000313" key="1">
    <source>
        <dbReference type="EMBL" id="SEB41874.1"/>
    </source>
</evidence>
<organism evidence="1 2">
    <name type="scientific">Nitratireductor aquibiodomus</name>
    <dbReference type="NCBI Taxonomy" id="204799"/>
    <lineage>
        <taxon>Bacteria</taxon>
        <taxon>Pseudomonadati</taxon>
        <taxon>Pseudomonadota</taxon>
        <taxon>Alphaproteobacteria</taxon>
        <taxon>Hyphomicrobiales</taxon>
        <taxon>Phyllobacteriaceae</taxon>
        <taxon>Nitratireductor</taxon>
    </lineage>
</organism>
<evidence type="ECO:0000313" key="2">
    <source>
        <dbReference type="Proteomes" id="UP000199064"/>
    </source>
</evidence>
<reference evidence="2" key="1">
    <citation type="submission" date="2016-10" db="EMBL/GenBank/DDBJ databases">
        <authorList>
            <person name="Varghese N."/>
            <person name="Submissions S."/>
        </authorList>
    </citation>
    <scope>NUCLEOTIDE SEQUENCE [LARGE SCALE GENOMIC DNA]</scope>
    <source>
        <strain evidence="2">ES.061</strain>
    </source>
</reference>
<sequence>MSRKTRKPQAQTGANAKLFEIVGGLARIRDTLSDEKGIKPPFPISPPGWPCEEMQVAFRYLAGQADRPQHCPNRRCRRSGMCQAGADAPLDADCFSNWNDSDVSRLHAAWLGVVLCWMYDAERYEHFMAMWQHKTQECTLPELKRAIEETREKLAWVTT</sequence>
<dbReference type="EMBL" id="FNSL01000001">
    <property type="protein sequence ID" value="SEB41874.1"/>
    <property type="molecule type" value="Genomic_DNA"/>
</dbReference>
<protein>
    <submittedName>
        <fullName evidence="1">Uncharacterized protein</fullName>
    </submittedName>
</protein>
<dbReference type="AlphaFoldDB" id="A0A1H4J6E6"/>
<gene>
    <name evidence="1" type="ORF">SAMN05216452_1056</name>
</gene>
<dbReference type="RefSeq" id="WP_090327237.1">
    <property type="nucleotide sequence ID" value="NZ_FNSL01000001.1"/>
</dbReference>